<protein>
    <recommendedName>
        <fullName evidence="3">Iron-only hydrogenase system regulator</fullName>
    </recommendedName>
</protein>
<dbReference type="NCBIfam" id="TIGR03959">
    <property type="entry name" value="hyd_TM1266"/>
    <property type="match status" value="1"/>
</dbReference>
<evidence type="ECO:0000313" key="2">
    <source>
        <dbReference type="Proteomes" id="UP000007177"/>
    </source>
</evidence>
<dbReference type="KEGG" id="awo:Awo_c28150"/>
<sequence>MEKRIGLIAIVVEKKDAVEKLNHVLHDYGEHIVGRMGIPYHQRNISVISVVVDASTNIISSLSGKLGMIDGLSVKTVYSKLPKNDEDEERDE</sequence>
<dbReference type="AlphaFoldDB" id="H6LG90"/>
<dbReference type="EMBL" id="CP002987">
    <property type="protein sequence ID" value="AFA49566.1"/>
    <property type="molecule type" value="Genomic_DNA"/>
</dbReference>
<dbReference type="InterPro" id="IPR045865">
    <property type="entry name" value="ACT-like_dom_sf"/>
</dbReference>
<reference evidence="1 2" key="2">
    <citation type="journal article" date="2012" name="PLoS ONE">
        <title>An ancient pathway combining carbon dioxide fixation with the generation and utilization of a sodium ion gradient for ATP synthesis.</title>
        <authorList>
            <person name="Poehlein A."/>
            <person name="Schmidt S."/>
            <person name="Kaster A.K."/>
            <person name="Goenrich M."/>
            <person name="Vollmers J."/>
            <person name="Thurmer A."/>
            <person name="Bertsch J."/>
            <person name="Schuchmann K."/>
            <person name="Voigt B."/>
            <person name="Hecker M."/>
            <person name="Daniel R."/>
            <person name="Thauer R.K."/>
            <person name="Gottschalk G."/>
            <person name="Muller V."/>
        </authorList>
    </citation>
    <scope>NUCLEOTIDE SEQUENCE [LARGE SCALE GENOMIC DNA]</scope>
    <source>
        <strain evidence="2">ATCC 29683 / DSM 1030 / JCM 2381 / KCTC 1655 / WB1</strain>
    </source>
</reference>
<dbReference type="eggNOG" id="COG0864">
    <property type="taxonomic scope" value="Bacteria"/>
</dbReference>
<name>H6LG90_ACEWD</name>
<dbReference type="InterPro" id="IPR023860">
    <property type="entry name" value="FeFe-hyd_TM1266"/>
</dbReference>
<evidence type="ECO:0000313" key="1">
    <source>
        <dbReference type="EMBL" id="AFA49566.1"/>
    </source>
</evidence>
<gene>
    <name evidence="1" type="ordered locus">Awo_c28150</name>
</gene>
<organism evidence="1 2">
    <name type="scientific">Acetobacterium woodii (strain ATCC 29683 / DSM 1030 / JCM 2381 / KCTC 1655 / WB1)</name>
    <dbReference type="NCBI Taxonomy" id="931626"/>
    <lineage>
        <taxon>Bacteria</taxon>
        <taxon>Bacillati</taxon>
        <taxon>Bacillota</taxon>
        <taxon>Clostridia</taxon>
        <taxon>Eubacteriales</taxon>
        <taxon>Eubacteriaceae</taxon>
        <taxon>Acetobacterium</taxon>
    </lineage>
</organism>
<dbReference type="STRING" id="931626.Awo_c28150"/>
<evidence type="ECO:0008006" key="3">
    <source>
        <dbReference type="Google" id="ProtNLM"/>
    </source>
</evidence>
<dbReference type="Proteomes" id="UP000007177">
    <property type="component" value="Chromosome"/>
</dbReference>
<dbReference type="HOGENOM" id="CLU_170247_0_1_9"/>
<dbReference type="InterPro" id="IPR027271">
    <property type="entry name" value="Acetolactate_synth/TF_NikR_C"/>
</dbReference>
<dbReference type="Pfam" id="PF21699">
    <property type="entry name" value="TM1266-like"/>
    <property type="match status" value="1"/>
</dbReference>
<reference evidence="2" key="1">
    <citation type="submission" date="2011-07" db="EMBL/GenBank/DDBJ databases">
        <title>Complete genome sequence of Acetobacterium woodii.</title>
        <authorList>
            <person name="Poehlein A."/>
            <person name="Schmidt S."/>
            <person name="Kaster A.-K."/>
            <person name="Goenrich M."/>
            <person name="Vollmers J."/>
            <person name="Thuermer A."/>
            <person name="Gottschalk G."/>
            <person name="Thauer R.K."/>
            <person name="Daniel R."/>
            <person name="Mueller V."/>
        </authorList>
    </citation>
    <scope>NUCLEOTIDE SEQUENCE [LARGE SCALE GENOMIC DNA]</scope>
    <source>
        <strain evidence="2">ATCC 29683 / DSM 1030 / JCM 2381 / KCTC 1655 / WB1</strain>
    </source>
</reference>
<dbReference type="RefSeq" id="WP_014357164.1">
    <property type="nucleotide sequence ID" value="NC_016894.1"/>
</dbReference>
<accession>H6LG90</accession>
<keyword evidence="2" id="KW-1185">Reference proteome</keyword>
<proteinExistence type="predicted"/>
<dbReference type="SUPFAM" id="SSF55021">
    <property type="entry name" value="ACT-like"/>
    <property type="match status" value="1"/>
</dbReference>
<dbReference type="OrthoDB" id="9796135at2"/>
<dbReference type="Gene3D" id="3.30.70.1150">
    <property type="entry name" value="ACT-like. Chain A, domain 2"/>
    <property type="match status" value="1"/>
</dbReference>